<evidence type="ECO:0000256" key="4">
    <source>
        <dbReference type="ARBA" id="ARBA00006171"/>
    </source>
</evidence>
<proteinExistence type="inferred from homology"/>
<keyword evidence="6 10" id="KW-0479">Metal-binding</keyword>
<sequence>MTKPVIIFDLDGTLVDTAPDLMASLNHTIAARDLEPVTYDDLTHLVGQGARMMIERAFRLRGQSVSDEEMPDLMNRFIAHYGANMPGDSKPYPGLVQALDRLKAADFTLAVCTNKLEGLARTLLDGLGLTHYFAAITGGDTFTMRKPDAGHILGTLERAGAAGAPALMVGDSVNDILAAKNAGIPSIAVPFGYSDEDIHTLGATLVISHFDELTVPLAERLLA</sequence>
<comment type="pathway">
    <text evidence="3 10">Organic acid metabolism; glycolate biosynthesis; glycolate from 2-phosphoglycolate: step 1/1.</text>
</comment>
<dbReference type="InterPro" id="IPR036412">
    <property type="entry name" value="HAD-like_sf"/>
</dbReference>
<dbReference type="InterPro" id="IPR006439">
    <property type="entry name" value="HAD-SF_hydro_IA"/>
</dbReference>
<reference evidence="11 12" key="1">
    <citation type="submission" date="2023-07" db="EMBL/GenBank/DDBJ databases">
        <title>Genomic Encyclopedia of Type Strains, Phase IV (KMG-IV): sequencing the most valuable type-strain genomes for metagenomic binning, comparative biology and taxonomic classification.</title>
        <authorList>
            <person name="Goeker M."/>
        </authorList>
    </citation>
    <scope>NUCLEOTIDE SEQUENCE [LARGE SCALE GENOMIC DNA]</scope>
    <source>
        <strain evidence="11 12">DSM 100301</strain>
    </source>
</reference>
<dbReference type="Gene3D" id="1.10.150.240">
    <property type="entry name" value="Putative phosphatase, domain 2"/>
    <property type="match status" value="1"/>
</dbReference>
<comment type="catalytic activity">
    <reaction evidence="1 10">
        <text>2-phosphoglycolate + H2O = glycolate + phosphate</text>
        <dbReference type="Rhea" id="RHEA:14369"/>
        <dbReference type="ChEBI" id="CHEBI:15377"/>
        <dbReference type="ChEBI" id="CHEBI:29805"/>
        <dbReference type="ChEBI" id="CHEBI:43474"/>
        <dbReference type="ChEBI" id="CHEBI:58033"/>
        <dbReference type="EC" id="3.1.3.18"/>
    </reaction>
</comment>
<dbReference type="SUPFAM" id="SSF56784">
    <property type="entry name" value="HAD-like"/>
    <property type="match status" value="1"/>
</dbReference>
<keyword evidence="9 10" id="KW-0119">Carbohydrate metabolism</keyword>
<organism evidence="11 12">
    <name type="scientific">Rhizobium paknamense</name>
    <dbReference type="NCBI Taxonomy" id="1206817"/>
    <lineage>
        <taxon>Bacteria</taxon>
        <taxon>Pseudomonadati</taxon>
        <taxon>Pseudomonadota</taxon>
        <taxon>Alphaproteobacteria</taxon>
        <taxon>Hyphomicrobiales</taxon>
        <taxon>Rhizobiaceae</taxon>
        <taxon>Rhizobium/Agrobacterium group</taxon>
        <taxon>Rhizobium</taxon>
    </lineage>
</organism>
<comment type="cofactor">
    <cofactor evidence="2 10">
        <name>Mg(2+)</name>
        <dbReference type="ChEBI" id="CHEBI:18420"/>
    </cofactor>
</comment>
<dbReference type="HAMAP" id="MF_00495">
    <property type="entry name" value="GPH_hydrolase_bact"/>
    <property type="match status" value="1"/>
</dbReference>
<keyword evidence="8 10" id="KW-0460">Magnesium</keyword>
<dbReference type="SFLD" id="SFLDG01135">
    <property type="entry name" value="C1.5.6:_HAD__Beta-PGM__Phospha"/>
    <property type="match status" value="1"/>
</dbReference>
<evidence type="ECO:0000313" key="11">
    <source>
        <dbReference type="EMBL" id="MDQ0453872.1"/>
    </source>
</evidence>
<feature type="binding site" evidence="10">
    <location>
        <position position="11"/>
    </location>
    <ligand>
        <name>Mg(2+)</name>
        <dbReference type="ChEBI" id="CHEBI:18420"/>
    </ligand>
</feature>
<evidence type="ECO:0000256" key="3">
    <source>
        <dbReference type="ARBA" id="ARBA00004818"/>
    </source>
</evidence>
<dbReference type="PANTHER" id="PTHR43434:SF1">
    <property type="entry name" value="PHOSPHOGLYCOLATE PHOSPHATASE"/>
    <property type="match status" value="1"/>
</dbReference>
<dbReference type="SFLD" id="SFLDS00003">
    <property type="entry name" value="Haloacid_Dehalogenase"/>
    <property type="match status" value="1"/>
</dbReference>
<keyword evidence="7 10" id="KW-0378">Hydrolase</keyword>
<dbReference type="InterPro" id="IPR041492">
    <property type="entry name" value="HAD_2"/>
</dbReference>
<dbReference type="EMBL" id="JAUSWH010000001">
    <property type="protein sequence ID" value="MDQ0453872.1"/>
    <property type="molecule type" value="Genomic_DNA"/>
</dbReference>
<accession>A0ABU0I6L9</accession>
<evidence type="ECO:0000256" key="7">
    <source>
        <dbReference type="ARBA" id="ARBA00022801"/>
    </source>
</evidence>
<dbReference type="InterPro" id="IPR023198">
    <property type="entry name" value="PGP-like_dom2"/>
</dbReference>
<feature type="binding site" evidence="10">
    <location>
        <position position="9"/>
    </location>
    <ligand>
        <name>Mg(2+)</name>
        <dbReference type="ChEBI" id="CHEBI:18420"/>
    </ligand>
</feature>
<dbReference type="Gene3D" id="3.40.50.1000">
    <property type="entry name" value="HAD superfamily/HAD-like"/>
    <property type="match status" value="1"/>
</dbReference>
<feature type="binding site" evidence="10">
    <location>
        <position position="171"/>
    </location>
    <ligand>
        <name>Mg(2+)</name>
        <dbReference type="ChEBI" id="CHEBI:18420"/>
    </ligand>
</feature>
<evidence type="ECO:0000256" key="5">
    <source>
        <dbReference type="ARBA" id="ARBA00013078"/>
    </source>
</evidence>
<comment type="similarity">
    <text evidence="4 10">Belongs to the HAD-like hydrolase superfamily. CbbY/CbbZ/Gph/YieH family.</text>
</comment>
<feature type="active site" description="Nucleophile" evidence="10">
    <location>
        <position position="9"/>
    </location>
</feature>
<evidence type="ECO:0000256" key="1">
    <source>
        <dbReference type="ARBA" id="ARBA00000830"/>
    </source>
</evidence>
<dbReference type="InterPro" id="IPR037512">
    <property type="entry name" value="PGPase_prok"/>
</dbReference>
<protein>
    <recommendedName>
        <fullName evidence="5 10">Phosphoglycolate phosphatase</fullName>
        <shortName evidence="10">PGP</shortName>
        <shortName evidence="10">PGPase</shortName>
        <ecNumber evidence="5 10">3.1.3.18</ecNumber>
    </recommendedName>
</protein>
<dbReference type="Proteomes" id="UP001235269">
    <property type="component" value="Unassembled WGS sequence"/>
</dbReference>
<evidence type="ECO:0000256" key="10">
    <source>
        <dbReference type="HAMAP-Rule" id="MF_00495"/>
    </source>
</evidence>
<dbReference type="NCBIfam" id="TIGR01449">
    <property type="entry name" value="PGP_bact"/>
    <property type="match status" value="1"/>
</dbReference>
<comment type="caution">
    <text evidence="11">The sequence shown here is derived from an EMBL/GenBank/DDBJ whole genome shotgun (WGS) entry which is preliminary data.</text>
</comment>
<evidence type="ECO:0000313" key="12">
    <source>
        <dbReference type="Proteomes" id="UP001235269"/>
    </source>
</evidence>
<dbReference type="Pfam" id="PF13419">
    <property type="entry name" value="HAD_2"/>
    <property type="match status" value="1"/>
</dbReference>
<name>A0ABU0I6L9_9HYPH</name>
<dbReference type="GO" id="GO:0008967">
    <property type="term" value="F:phosphoglycolate phosphatase activity"/>
    <property type="evidence" value="ECO:0007669"/>
    <property type="project" value="UniProtKB-EC"/>
</dbReference>
<dbReference type="PANTHER" id="PTHR43434">
    <property type="entry name" value="PHOSPHOGLYCOLATE PHOSPHATASE"/>
    <property type="match status" value="1"/>
</dbReference>
<keyword evidence="12" id="KW-1185">Reference proteome</keyword>
<dbReference type="CDD" id="cd07512">
    <property type="entry name" value="HAD_PGPase"/>
    <property type="match status" value="1"/>
</dbReference>
<dbReference type="InterPro" id="IPR050155">
    <property type="entry name" value="HAD-like_hydrolase_sf"/>
</dbReference>
<evidence type="ECO:0000256" key="9">
    <source>
        <dbReference type="ARBA" id="ARBA00023277"/>
    </source>
</evidence>
<dbReference type="SFLD" id="SFLDG01129">
    <property type="entry name" value="C1.5:_HAD__Beta-PGM__Phosphata"/>
    <property type="match status" value="1"/>
</dbReference>
<gene>
    <name evidence="11" type="ORF">QO005_000187</name>
</gene>
<evidence type="ECO:0000256" key="6">
    <source>
        <dbReference type="ARBA" id="ARBA00022723"/>
    </source>
</evidence>
<comment type="function">
    <text evidence="10">Specifically catalyzes the dephosphorylation of 2-phosphoglycolate. Is involved in the dissimilation of the intracellular 2-phosphoglycolate formed during the DNA repair of 3'-phosphoglycolate ends, a major class of DNA lesions induced by oxidative stress.</text>
</comment>
<evidence type="ECO:0000256" key="8">
    <source>
        <dbReference type="ARBA" id="ARBA00022842"/>
    </source>
</evidence>
<evidence type="ECO:0000256" key="2">
    <source>
        <dbReference type="ARBA" id="ARBA00001946"/>
    </source>
</evidence>
<dbReference type="NCBIfam" id="TIGR01549">
    <property type="entry name" value="HAD-SF-IA-v1"/>
    <property type="match status" value="1"/>
</dbReference>
<dbReference type="EC" id="3.1.3.18" evidence="5 10"/>
<dbReference type="InterPro" id="IPR023214">
    <property type="entry name" value="HAD_sf"/>
</dbReference>